<dbReference type="Proteomes" id="UP001054902">
    <property type="component" value="Unassembled WGS sequence"/>
</dbReference>
<evidence type="ECO:0000313" key="4">
    <source>
        <dbReference type="Proteomes" id="UP001054902"/>
    </source>
</evidence>
<feature type="compositionally biased region" description="Basic and acidic residues" evidence="1">
    <location>
        <begin position="45"/>
        <end position="81"/>
    </location>
</feature>
<sequence length="342" mass="39320">MKSAITDQRTLRRSSRSRAVAKVTSYKEVEEQHEDEDDQIVAEKNTTDDTTIKKQKRKDGDGYDDHSSTEKKRVKTEDNDLKIPNNICSSTIRPIQVGSSDGGRRDLFVKKEDENKSDVKDPKSAATKQSKKKPAAKKKKKEDSPEEIEASNEIDRLLQQASEDFKEEVGAVDAQLFNQNKDKISPANAKKKLGSVKLLELLQKKLCYKCRDEKRLGMFFFRETGSFRSYSADHIEKSICCHCFSKDNFTRKQICESGEWTWGQAEKGLKISSLRNRLDANWSNYKYHNDGKSWMKPVASDKGRFGETMLFSPYTVTLTALTMSSIWNLHYELAMKEKRRKK</sequence>
<keyword evidence="2" id="KW-0812">Transmembrane</keyword>
<evidence type="ECO:0000313" key="3">
    <source>
        <dbReference type="EMBL" id="GFH56764.1"/>
    </source>
</evidence>
<feature type="compositionally biased region" description="Basic and acidic residues" evidence="1">
    <location>
        <begin position="102"/>
        <end position="123"/>
    </location>
</feature>
<keyword evidence="2" id="KW-0472">Membrane</keyword>
<feature type="compositionally biased region" description="Acidic residues" evidence="1">
    <location>
        <begin position="31"/>
        <end position="40"/>
    </location>
</feature>
<gene>
    <name evidence="3" type="ORF">CTEN210_13240</name>
</gene>
<protein>
    <submittedName>
        <fullName evidence="3">Uncharacterized protein</fullName>
    </submittedName>
</protein>
<feature type="region of interest" description="Disordered" evidence="1">
    <location>
        <begin position="1"/>
        <end position="152"/>
    </location>
</feature>
<organism evidence="3 4">
    <name type="scientific">Chaetoceros tenuissimus</name>
    <dbReference type="NCBI Taxonomy" id="426638"/>
    <lineage>
        <taxon>Eukaryota</taxon>
        <taxon>Sar</taxon>
        <taxon>Stramenopiles</taxon>
        <taxon>Ochrophyta</taxon>
        <taxon>Bacillariophyta</taxon>
        <taxon>Coscinodiscophyceae</taxon>
        <taxon>Chaetocerotophycidae</taxon>
        <taxon>Chaetocerotales</taxon>
        <taxon>Chaetocerotaceae</taxon>
        <taxon>Chaetoceros</taxon>
    </lineage>
</organism>
<name>A0AAD3HB87_9STRA</name>
<feature type="compositionally biased region" description="Basic residues" evidence="1">
    <location>
        <begin position="129"/>
        <end position="140"/>
    </location>
</feature>
<dbReference type="AlphaFoldDB" id="A0AAD3HB87"/>
<feature type="compositionally biased region" description="Polar residues" evidence="1">
    <location>
        <begin position="86"/>
        <end position="99"/>
    </location>
</feature>
<comment type="caution">
    <text evidence="3">The sequence shown here is derived from an EMBL/GenBank/DDBJ whole genome shotgun (WGS) entry which is preliminary data.</text>
</comment>
<evidence type="ECO:0000256" key="2">
    <source>
        <dbReference type="SAM" id="Phobius"/>
    </source>
</evidence>
<dbReference type="EMBL" id="BLLK01000056">
    <property type="protein sequence ID" value="GFH56764.1"/>
    <property type="molecule type" value="Genomic_DNA"/>
</dbReference>
<evidence type="ECO:0000256" key="1">
    <source>
        <dbReference type="SAM" id="MobiDB-lite"/>
    </source>
</evidence>
<keyword evidence="2" id="KW-1133">Transmembrane helix</keyword>
<reference evidence="3 4" key="1">
    <citation type="journal article" date="2021" name="Sci. Rep.">
        <title>The genome of the diatom Chaetoceros tenuissimus carries an ancient integrated fragment of an extant virus.</title>
        <authorList>
            <person name="Hongo Y."/>
            <person name="Kimura K."/>
            <person name="Takaki Y."/>
            <person name="Yoshida Y."/>
            <person name="Baba S."/>
            <person name="Kobayashi G."/>
            <person name="Nagasaki K."/>
            <person name="Hano T."/>
            <person name="Tomaru Y."/>
        </authorList>
    </citation>
    <scope>NUCLEOTIDE SEQUENCE [LARGE SCALE GENOMIC DNA]</scope>
    <source>
        <strain evidence="3 4">NIES-3715</strain>
    </source>
</reference>
<proteinExistence type="predicted"/>
<feature type="transmembrane region" description="Helical" evidence="2">
    <location>
        <begin position="311"/>
        <end position="331"/>
    </location>
</feature>
<keyword evidence="4" id="KW-1185">Reference proteome</keyword>
<accession>A0AAD3HB87</accession>